<dbReference type="GO" id="GO:0045335">
    <property type="term" value="C:phagocytic vesicle"/>
    <property type="evidence" value="ECO:0007669"/>
    <property type="project" value="TreeGrafter"/>
</dbReference>
<dbReference type="PRINTS" id="PR00449">
    <property type="entry name" value="RASTRNSFRMNG"/>
</dbReference>
<name>A0AAJ7T2W1_PETMA</name>
<dbReference type="NCBIfam" id="TIGR00231">
    <property type="entry name" value="small_GTP"/>
    <property type="match status" value="1"/>
</dbReference>
<dbReference type="AlphaFoldDB" id="A0AAJ7T2W1"/>
<dbReference type="SMART" id="SM00173">
    <property type="entry name" value="RAS"/>
    <property type="match status" value="1"/>
</dbReference>
<dbReference type="SMART" id="SM00175">
    <property type="entry name" value="RAB"/>
    <property type="match status" value="1"/>
</dbReference>
<dbReference type="PANTHER" id="PTHR47981">
    <property type="entry name" value="RAB FAMILY"/>
    <property type="match status" value="1"/>
</dbReference>
<dbReference type="InterPro" id="IPR001806">
    <property type="entry name" value="Small_GTPase"/>
</dbReference>
<protein>
    <submittedName>
        <fullName evidence="5">Ras-related protein Rab-7L1-like</fullName>
    </submittedName>
</protein>
<dbReference type="PROSITE" id="PS51419">
    <property type="entry name" value="RAB"/>
    <property type="match status" value="1"/>
</dbReference>
<organism evidence="4 5">
    <name type="scientific">Petromyzon marinus</name>
    <name type="common">Sea lamprey</name>
    <dbReference type="NCBI Taxonomy" id="7757"/>
    <lineage>
        <taxon>Eukaryota</taxon>
        <taxon>Metazoa</taxon>
        <taxon>Chordata</taxon>
        <taxon>Craniata</taxon>
        <taxon>Vertebrata</taxon>
        <taxon>Cyclostomata</taxon>
        <taxon>Hyperoartia</taxon>
        <taxon>Petromyzontiformes</taxon>
        <taxon>Petromyzontidae</taxon>
        <taxon>Petromyzon</taxon>
    </lineage>
</organism>
<comment type="similarity">
    <text evidence="1">Belongs to the small GTPase superfamily. Rab family.</text>
</comment>
<gene>
    <name evidence="5" type="primary">LOC116942444</name>
</gene>
<dbReference type="RefSeq" id="XP_032810267.1">
    <property type="nucleotide sequence ID" value="XM_032954376.1"/>
</dbReference>
<dbReference type="SMART" id="SM00174">
    <property type="entry name" value="RHO"/>
    <property type="match status" value="1"/>
</dbReference>
<proteinExistence type="inferred from homology"/>
<dbReference type="SMART" id="SM00176">
    <property type="entry name" value="RAN"/>
    <property type="match status" value="1"/>
</dbReference>
<dbReference type="InterPro" id="IPR005225">
    <property type="entry name" value="Small_GTP-bd"/>
</dbReference>
<evidence type="ECO:0000256" key="1">
    <source>
        <dbReference type="ARBA" id="ARBA00006270"/>
    </source>
</evidence>
<dbReference type="GO" id="GO:0003924">
    <property type="term" value="F:GTPase activity"/>
    <property type="evidence" value="ECO:0007669"/>
    <property type="project" value="InterPro"/>
</dbReference>
<evidence type="ECO:0000256" key="2">
    <source>
        <dbReference type="ARBA" id="ARBA00022741"/>
    </source>
</evidence>
<dbReference type="GO" id="GO:0005525">
    <property type="term" value="F:GTP binding"/>
    <property type="evidence" value="ECO:0007669"/>
    <property type="project" value="UniProtKB-KW"/>
</dbReference>
<dbReference type="Proteomes" id="UP001318040">
    <property type="component" value="Chromosome 14"/>
</dbReference>
<evidence type="ECO:0000256" key="3">
    <source>
        <dbReference type="ARBA" id="ARBA00023134"/>
    </source>
</evidence>
<sequence>MEELFKVVVVGEVQVGKTSFVQRYSRNAFTENYRMTMGVDFAYKVLKWTDTQMIKLHLWDVAGQERYMSATKQFYRGASGCVVIYDLTSRQSFDKALLWKESIDAHASLPDGSPVPCLLLGNKSDLSEREVSAADMERACREHKFLACKEVSVKKNKNIGDAMRCLVEAMMGWVAKNSSQSLEQDNVQLNNEEKASWSCCR</sequence>
<reference evidence="5" key="1">
    <citation type="submission" date="2025-08" db="UniProtKB">
        <authorList>
            <consortium name="RefSeq"/>
        </authorList>
    </citation>
    <scope>IDENTIFICATION</scope>
    <source>
        <tissue evidence="5">Sperm</tissue>
    </source>
</reference>
<dbReference type="FunFam" id="3.40.50.300:FF:001329">
    <property type="entry name" value="Small GTP-binding protein, putative"/>
    <property type="match status" value="1"/>
</dbReference>
<dbReference type="InterPro" id="IPR027417">
    <property type="entry name" value="P-loop_NTPase"/>
</dbReference>
<keyword evidence="2" id="KW-0547">Nucleotide-binding</keyword>
<dbReference type="KEGG" id="pmrn:116942444"/>
<dbReference type="Gene3D" id="3.40.50.300">
    <property type="entry name" value="P-loop containing nucleotide triphosphate hydrolases"/>
    <property type="match status" value="1"/>
</dbReference>
<accession>A0AAJ7T2W1</accession>
<dbReference type="PROSITE" id="PS51421">
    <property type="entry name" value="RAS"/>
    <property type="match status" value="1"/>
</dbReference>
<dbReference type="GO" id="GO:0005764">
    <property type="term" value="C:lysosome"/>
    <property type="evidence" value="ECO:0007669"/>
    <property type="project" value="TreeGrafter"/>
</dbReference>
<dbReference type="GO" id="GO:0008333">
    <property type="term" value="P:endosome to lysosome transport"/>
    <property type="evidence" value="ECO:0007669"/>
    <property type="project" value="TreeGrafter"/>
</dbReference>
<evidence type="ECO:0000313" key="4">
    <source>
        <dbReference type="Proteomes" id="UP001318040"/>
    </source>
</evidence>
<dbReference type="GeneID" id="116942444"/>
<dbReference type="PANTHER" id="PTHR47981:SF42">
    <property type="entry name" value="RAS-RELATED PROTEIN RAB-7L1-LIKE ISOFORM X1"/>
    <property type="match status" value="1"/>
</dbReference>
<dbReference type="GO" id="GO:0005770">
    <property type="term" value="C:late endosome"/>
    <property type="evidence" value="ECO:0007669"/>
    <property type="project" value="TreeGrafter"/>
</dbReference>
<dbReference type="Pfam" id="PF00071">
    <property type="entry name" value="Ras"/>
    <property type="match status" value="1"/>
</dbReference>
<keyword evidence="4" id="KW-1185">Reference proteome</keyword>
<keyword evidence="3" id="KW-0342">GTP-binding</keyword>
<evidence type="ECO:0000313" key="5">
    <source>
        <dbReference type="RefSeq" id="XP_032810267.1"/>
    </source>
</evidence>
<dbReference type="SUPFAM" id="SSF52540">
    <property type="entry name" value="P-loop containing nucleoside triphosphate hydrolases"/>
    <property type="match status" value="1"/>
</dbReference>
<dbReference type="GO" id="GO:0090385">
    <property type="term" value="P:phagosome-lysosome fusion"/>
    <property type="evidence" value="ECO:0007669"/>
    <property type="project" value="TreeGrafter"/>
</dbReference>